<comment type="similarity">
    <text evidence="2">Belongs to the peptidase M20A family.</text>
</comment>
<protein>
    <recommendedName>
        <fullName evidence="6">Peptidase M20 dimerisation domain-containing protein</fullName>
    </recommendedName>
</protein>
<evidence type="ECO:0000256" key="1">
    <source>
        <dbReference type="ARBA" id="ARBA00001947"/>
    </source>
</evidence>
<evidence type="ECO:0000313" key="7">
    <source>
        <dbReference type="EMBL" id="CAJ0578295.1"/>
    </source>
</evidence>
<dbReference type="Pfam" id="PF07687">
    <property type="entry name" value="M20_dimer"/>
    <property type="match status" value="1"/>
</dbReference>
<dbReference type="InterPro" id="IPR036264">
    <property type="entry name" value="Bact_exopeptidase_dim_dom"/>
</dbReference>
<name>A0AA36CZN0_9BILA</name>
<comment type="caution">
    <text evidence="7">The sequence shown here is derived from an EMBL/GenBank/DDBJ whole genome shotgun (WGS) entry which is preliminary data.</text>
</comment>
<comment type="cofactor">
    <cofactor evidence="1">
        <name>Zn(2+)</name>
        <dbReference type="ChEBI" id="CHEBI:29105"/>
    </cofactor>
</comment>
<dbReference type="InterPro" id="IPR011650">
    <property type="entry name" value="Peptidase_M20_dimer"/>
</dbReference>
<evidence type="ECO:0000256" key="4">
    <source>
        <dbReference type="ARBA" id="ARBA00022801"/>
    </source>
</evidence>
<evidence type="ECO:0000259" key="6">
    <source>
        <dbReference type="Pfam" id="PF07687"/>
    </source>
</evidence>
<dbReference type="Pfam" id="PF01546">
    <property type="entry name" value="Peptidase_M20"/>
    <property type="match status" value="1"/>
</dbReference>
<keyword evidence="5" id="KW-0862">Zinc</keyword>
<dbReference type="Gene3D" id="3.40.630.10">
    <property type="entry name" value="Zn peptidases"/>
    <property type="match status" value="1"/>
</dbReference>
<dbReference type="SUPFAM" id="SSF55031">
    <property type="entry name" value="Bacterial exopeptidase dimerisation domain"/>
    <property type="match status" value="1"/>
</dbReference>
<dbReference type="EMBL" id="CATQJA010002653">
    <property type="protein sequence ID" value="CAJ0578295.1"/>
    <property type="molecule type" value="Genomic_DNA"/>
</dbReference>
<keyword evidence="8" id="KW-1185">Reference proteome</keyword>
<dbReference type="PANTHER" id="PTHR43808">
    <property type="entry name" value="ACETYLORNITHINE DEACETYLASE"/>
    <property type="match status" value="1"/>
</dbReference>
<evidence type="ECO:0000313" key="8">
    <source>
        <dbReference type="Proteomes" id="UP001177023"/>
    </source>
</evidence>
<dbReference type="PANTHER" id="PTHR43808:SF8">
    <property type="entry name" value="PEPTIDASE M20 DIMERISATION DOMAIN-CONTAINING PROTEIN"/>
    <property type="match status" value="1"/>
</dbReference>
<proteinExistence type="inferred from homology"/>
<evidence type="ECO:0000256" key="5">
    <source>
        <dbReference type="ARBA" id="ARBA00022833"/>
    </source>
</evidence>
<feature type="non-terminal residue" evidence="7">
    <location>
        <position position="345"/>
    </location>
</feature>
<dbReference type="GO" id="GO:0046872">
    <property type="term" value="F:metal ion binding"/>
    <property type="evidence" value="ECO:0007669"/>
    <property type="project" value="UniProtKB-KW"/>
</dbReference>
<evidence type="ECO:0000256" key="3">
    <source>
        <dbReference type="ARBA" id="ARBA00022723"/>
    </source>
</evidence>
<dbReference type="Gene3D" id="3.30.70.360">
    <property type="match status" value="1"/>
</dbReference>
<dbReference type="InterPro" id="IPR050072">
    <property type="entry name" value="Peptidase_M20A"/>
</dbReference>
<dbReference type="AlphaFoldDB" id="A0AA36CZN0"/>
<accession>A0AA36CZN0</accession>
<sequence>MGDVKEFLLKCMKIESTTGNEGAYASFIASALKSAGWTVEEQPIAGQEHRKNVLATRGWDREDIRLVLNTHLDTVPPYIPPSEDGVKIYGRGCNDAKGQMAAMIFAANRIVERNPKLADQIGLLFVVGEELDHIGMKEANKLKLSPEFLIVGEPTDNRFATIQKGAYKVHIRTSGKAGHSGYPHTGSSAIHKLVDVLHDISEHDWPKSEVHGDTTYNMGFINGGHALNAWAEKAEASIFFRITTSVEDVRARLVKIVAGRAEIDNALGGNDPVLLSKTPFEAPTIAASFNTDLSYFDGLAKLKGVYLFGGGSITNAHSDNEFIVKSDLAAAVDTYEQLISALLTQ</sequence>
<dbReference type="InterPro" id="IPR002933">
    <property type="entry name" value="Peptidase_M20"/>
</dbReference>
<dbReference type="Proteomes" id="UP001177023">
    <property type="component" value="Unassembled WGS sequence"/>
</dbReference>
<dbReference type="GO" id="GO:0016787">
    <property type="term" value="F:hydrolase activity"/>
    <property type="evidence" value="ECO:0007669"/>
    <property type="project" value="UniProtKB-KW"/>
</dbReference>
<keyword evidence="4" id="KW-0378">Hydrolase</keyword>
<organism evidence="7 8">
    <name type="scientific">Mesorhabditis spiculigera</name>
    <dbReference type="NCBI Taxonomy" id="96644"/>
    <lineage>
        <taxon>Eukaryota</taxon>
        <taxon>Metazoa</taxon>
        <taxon>Ecdysozoa</taxon>
        <taxon>Nematoda</taxon>
        <taxon>Chromadorea</taxon>
        <taxon>Rhabditida</taxon>
        <taxon>Rhabditina</taxon>
        <taxon>Rhabditomorpha</taxon>
        <taxon>Rhabditoidea</taxon>
        <taxon>Rhabditidae</taxon>
        <taxon>Mesorhabditinae</taxon>
        <taxon>Mesorhabditis</taxon>
    </lineage>
</organism>
<dbReference type="SUPFAM" id="SSF53187">
    <property type="entry name" value="Zn-dependent exopeptidases"/>
    <property type="match status" value="1"/>
</dbReference>
<keyword evidence="3" id="KW-0479">Metal-binding</keyword>
<feature type="domain" description="Peptidase M20 dimerisation" evidence="6">
    <location>
        <begin position="163"/>
        <end position="259"/>
    </location>
</feature>
<evidence type="ECO:0000256" key="2">
    <source>
        <dbReference type="ARBA" id="ARBA00006247"/>
    </source>
</evidence>
<reference evidence="7" key="1">
    <citation type="submission" date="2023-06" db="EMBL/GenBank/DDBJ databases">
        <authorList>
            <person name="Delattre M."/>
        </authorList>
    </citation>
    <scope>NUCLEOTIDE SEQUENCE</scope>
    <source>
        <strain evidence="7">AF72</strain>
    </source>
</reference>
<gene>
    <name evidence="7" type="ORF">MSPICULIGERA_LOCUS16554</name>
</gene>